<dbReference type="Proteomes" id="UP000490386">
    <property type="component" value="Unassembled WGS sequence"/>
</dbReference>
<feature type="modified residue" description="N6-(pyridoxal phosphate)lysine" evidence="4">
    <location>
        <position position="34"/>
    </location>
</feature>
<dbReference type="AlphaFoldDB" id="A0A7J5B5W7"/>
<dbReference type="GO" id="GO:0030170">
    <property type="term" value="F:pyridoxal phosphate binding"/>
    <property type="evidence" value="ECO:0007669"/>
    <property type="project" value="TreeGrafter"/>
</dbReference>
<keyword evidence="7" id="KW-1185">Reference proteome</keyword>
<dbReference type="InterPro" id="IPR011079">
    <property type="entry name" value="Ala_racemase_C"/>
</dbReference>
<dbReference type="Pfam" id="PF00842">
    <property type="entry name" value="Ala_racemase_C"/>
    <property type="match status" value="1"/>
</dbReference>
<keyword evidence="2 4" id="KW-0663">Pyridoxal phosphate</keyword>
<reference evidence="6 7" key="1">
    <citation type="submission" date="2019-09" db="EMBL/GenBank/DDBJ databases">
        <title>Phylogeny of genus Pseudoclavibacter and closely related genus.</title>
        <authorList>
            <person name="Li Y."/>
        </authorList>
    </citation>
    <scope>NUCLEOTIDE SEQUENCE [LARGE SCALE GENOMIC DNA]</scope>
    <source>
        <strain evidence="6 7">THG-MD12</strain>
    </source>
</reference>
<dbReference type="GO" id="GO:0009252">
    <property type="term" value="P:peptidoglycan biosynthetic process"/>
    <property type="evidence" value="ECO:0007669"/>
    <property type="project" value="TreeGrafter"/>
</dbReference>
<evidence type="ECO:0000259" key="5">
    <source>
        <dbReference type="SMART" id="SM01005"/>
    </source>
</evidence>
<dbReference type="Gene3D" id="3.20.20.10">
    <property type="entry name" value="Alanine racemase"/>
    <property type="match status" value="1"/>
</dbReference>
<comment type="caution">
    <text evidence="6">The sequence shown here is derived from an EMBL/GenBank/DDBJ whole genome shotgun (WGS) entry which is preliminary data.</text>
</comment>
<evidence type="ECO:0000256" key="1">
    <source>
        <dbReference type="ARBA" id="ARBA00001933"/>
    </source>
</evidence>
<dbReference type="Gene3D" id="2.40.37.10">
    <property type="entry name" value="Lyase, Ornithine Decarboxylase, Chain A, domain 1"/>
    <property type="match status" value="2"/>
</dbReference>
<dbReference type="InterPro" id="IPR029066">
    <property type="entry name" value="PLP-binding_barrel"/>
</dbReference>
<organism evidence="6 7">
    <name type="scientific">Pseudoclavibacter terrae</name>
    <dbReference type="NCBI Taxonomy" id="1530195"/>
    <lineage>
        <taxon>Bacteria</taxon>
        <taxon>Bacillati</taxon>
        <taxon>Actinomycetota</taxon>
        <taxon>Actinomycetes</taxon>
        <taxon>Micrococcales</taxon>
        <taxon>Microbacteriaceae</taxon>
        <taxon>Pseudoclavibacter</taxon>
    </lineage>
</organism>
<dbReference type="OrthoDB" id="9813814at2"/>
<dbReference type="PANTHER" id="PTHR30511:SF0">
    <property type="entry name" value="ALANINE RACEMASE, CATABOLIC-RELATED"/>
    <property type="match status" value="1"/>
</dbReference>
<evidence type="ECO:0000256" key="2">
    <source>
        <dbReference type="ARBA" id="ARBA00022898"/>
    </source>
</evidence>
<dbReference type="RefSeq" id="WP_151423560.1">
    <property type="nucleotide sequence ID" value="NZ_WBJX01000002.1"/>
</dbReference>
<accession>A0A7J5B5W7</accession>
<dbReference type="SMART" id="SM01005">
    <property type="entry name" value="Ala_racemase_C"/>
    <property type="match status" value="1"/>
</dbReference>
<evidence type="ECO:0000256" key="3">
    <source>
        <dbReference type="ARBA" id="ARBA00023235"/>
    </source>
</evidence>
<dbReference type="InterPro" id="IPR001608">
    <property type="entry name" value="Ala_racemase_N"/>
</dbReference>
<name>A0A7J5B5W7_9MICO</name>
<dbReference type="InterPro" id="IPR009006">
    <property type="entry name" value="Ala_racemase/Decarboxylase_C"/>
</dbReference>
<proteinExistence type="predicted"/>
<dbReference type="InterPro" id="IPR020622">
    <property type="entry name" value="Ala_racemase_pyridoxalP-BS"/>
</dbReference>
<dbReference type="PRINTS" id="PR00992">
    <property type="entry name" value="ALARACEMASE"/>
</dbReference>
<dbReference type="GO" id="GO:0008784">
    <property type="term" value="F:alanine racemase activity"/>
    <property type="evidence" value="ECO:0007669"/>
    <property type="project" value="InterPro"/>
</dbReference>
<dbReference type="GO" id="GO:0005829">
    <property type="term" value="C:cytosol"/>
    <property type="evidence" value="ECO:0007669"/>
    <property type="project" value="TreeGrafter"/>
</dbReference>
<keyword evidence="3" id="KW-0413">Isomerase</keyword>
<gene>
    <name evidence="6" type="ORF">F8O03_09125</name>
</gene>
<sequence>MSGAVAHVDLDAISQNIRTLGALAPRSQFMLAVKSNAYGHGLHEVVRTGLGAGVSSFGVLETTAGIALRASGVEVPVFAWMHGHGTDFAAAAEARVDLGVQTFWQLEAIAASGSSVRPRVHLKIDTGLHRGGADRPRWAEFVTEALRLQALGKLEVVAAWSHLSDTSHSADLASTRLFSAAVDEARSLGAEFELLHLGASAAVIDLPEAHFDLVRVGIAAYGISPFDDRSAADLGLRPAMQLRAPVLDARHGLASIAVGFGDGIQSDPAAAAFVVVDGHAAPVIEVGVDETVVALPPAAGAVAAGSECIVFGDGSRGEATAEQWASWGGTVGDEIVTGLTGRVRRQFAGS</sequence>
<evidence type="ECO:0000313" key="6">
    <source>
        <dbReference type="EMBL" id="KAB1638534.1"/>
    </source>
</evidence>
<dbReference type="PANTHER" id="PTHR30511">
    <property type="entry name" value="ALANINE RACEMASE"/>
    <property type="match status" value="1"/>
</dbReference>
<feature type="domain" description="Alanine racemase C-terminal" evidence="5">
    <location>
        <begin position="239"/>
        <end position="348"/>
    </location>
</feature>
<protein>
    <submittedName>
        <fullName evidence="6">Alanine racemase</fullName>
    </submittedName>
</protein>
<dbReference type="EMBL" id="WBJX01000002">
    <property type="protein sequence ID" value="KAB1638534.1"/>
    <property type="molecule type" value="Genomic_DNA"/>
</dbReference>
<dbReference type="InterPro" id="IPR000821">
    <property type="entry name" value="Ala_racemase"/>
</dbReference>
<comment type="cofactor">
    <cofactor evidence="1 4">
        <name>pyridoxal 5'-phosphate</name>
        <dbReference type="ChEBI" id="CHEBI:597326"/>
    </cofactor>
</comment>
<dbReference type="SUPFAM" id="SSF51419">
    <property type="entry name" value="PLP-binding barrel"/>
    <property type="match status" value="1"/>
</dbReference>
<evidence type="ECO:0000313" key="7">
    <source>
        <dbReference type="Proteomes" id="UP000490386"/>
    </source>
</evidence>
<evidence type="ECO:0000256" key="4">
    <source>
        <dbReference type="PIRSR" id="PIRSR600821-50"/>
    </source>
</evidence>
<dbReference type="GO" id="GO:0030632">
    <property type="term" value="P:D-alanine biosynthetic process"/>
    <property type="evidence" value="ECO:0007669"/>
    <property type="project" value="TreeGrafter"/>
</dbReference>
<dbReference type="PROSITE" id="PS00395">
    <property type="entry name" value="ALANINE_RACEMASE"/>
    <property type="match status" value="1"/>
</dbReference>
<dbReference type="Pfam" id="PF01168">
    <property type="entry name" value="Ala_racemase_N"/>
    <property type="match status" value="1"/>
</dbReference>
<dbReference type="SUPFAM" id="SSF50621">
    <property type="entry name" value="Alanine racemase C-terminal domain-like"/>
    <property type="match status" value="1"/>
</dbReference>